<evidence type="ECO:0000256" key="2">
    <source>
        <dbReference type="ARBA" id="ARBA00022827"/>
    </source>
</evidence>
<dbReference type="Proteomes" id="UP000192775">
    <property type="component" value="Plasmid unnamed1"/>
</dbReference>
<geneLocation type="plasmid" evidence="4">
    <name>unnamed1</name>
</geneLocation>
<dbReference type="RefSeq" id="WP_085021649.1">
    <property type="nucleotide sequence ID" value="NZ_BMHD01000003.1"/>
</dbReference>
<dbReference type="Pfam" id="PF00441">
    <property type="entry name" value="Acyl-CoA_dh_1"/>
    <property type="match status" value="1"/>
</dbReference>
<dbReference type="PANTHER" id="PTHR43884:SF20">
    <property type="entry name" value="ACYL-COA DEHYDROGENASE FADE28"/>
    <property type="match status" value="1"/>
</dbReference>
<keyword evidence="3" id="KW-0560">Oxidoreductase</keyword>
<reference evidence="4 5" key="1">
    <citation type="submission" date="2017-04" db="EMBL/GenBank/DDBJ databases">
        <authorList>
            <person name="Afonso C.L."/>
            <person name="Miller P.J."/>
            <person name="Scott M.A."/>
            <person name="Spackman E."/>
            <person name="Goraichik I."/>
            <person name="Dimitrov K.M."/>
            <person name="Suarez D.L."/>
            <person name="Swayne D.E."/>
        </authorList>
    </citation>
    <scope>NUCLEOTIDE SEQUENCE [LARGE SCALE GENOMIC DNA]</scope>
    <source>
        <strain evidence="5">XA(T)</strain>
        <plasmid evidence="5">Plasmid unnamed1</plasmid>
    </source>
</reference>
<accession>A0A1X9LSW0</accession>
<evidence type="ECO:0000256" key="1">
    <source>
        <dbReference type="ARBA" id="ARBA00022630"/>
    </source>
</evidence>
<name>A0A1X9LSW0_9MICO</name>
<keyword evidence="4" id="KW-0614">Plasmid</keyword>
<dbReference type="InterPro" id="IPR009075">
    <property type="entry name" value="AcylCo_DH/oxidase_C"/>
</dbReference>
<organism evidence="4 5">
    <name type="scientific">Cnuibacter physcomitrellae</name>
    <dbReference type="NCBI Taxonomy" id="1619308"/>
    <lineage>
        <taxon>Bacteria</taxon>
        <taxon>Bacillati</taxon>
        <taxon>Actinomycetota</taxon>
        <taxon>Actinomycetes</taxon>
        <taxon>Micrococcales</taxon>
        <taxon>Microbacteriaceae</taxon>
        <taxon>Cnuibacter</taxon>
    </lineage>
</organism>
<keyword evidence="5" id="KW-1185">Reference proteome</keyword>
<keyword evidence="1" id="KW-0285">Flavoprotein</keyword>
<protein>
    <submittedName>
        <fullName evidence="4">Uncharacterized protein</fullName>
    </submittedName>
</protein>
<dbReference type="PANTHER" id="PTHR43884">
    <property type="entry name" value="ACYL-COA DEHYDROGENASE"/>
    <property type="match status" value="1"/>
</dbReference>
<evidence type="ECO:0000256" key="3">
    <source>
        <dbReference type="ARBA" id="ARBA00023002"/>
    </source>
</evidence>
<dbReference type="Gene3D" id="1.20.140.10">
    <property type="entry name" value="Butyryl-CoA Dehydrogenase, subunit A, domain 3"/>
    <property type="match status" value="1"/>
</dbReference>
<dbReference type="InterPro" id="IPR036250">
    <property type="entry name" value="AcylCo_DH-like_C"/>
</dbReference>
<evidence type="ECO:0000313" key="4">
    <source>
        <dbReference type="EMBL" id="ARJ07512.1"/>
    </source>
</evidence>
<gene>
    <name evidence="4" type="ORF">B5808_19105</name>
</gene>
<dbReference type="KEGG" id="cphy:B5808_19105"/>
<dbReference type="EMBL" id="CP020716">
    <property type="protein sequence ID" value="ARJ07512.1"/>
    <property type="molecule type" value="Genomic_DNA"/>
</dbReference>
<keyword evidence="2" id="KW-0274">FAD</keyword>
<proteinExistence type="predicted"/>
<sequence length="277" mass="29324">MSTLVGEVGALVAENVSEVLESTAGSEPGVDRSTWQILAEGGWGTISADPENGMELRDVLEVARISGRHPCSTPLITTLLAGRWFEVDDDTLEDGVAVAFARGDQVVAPFWTEGLVVLDGSGSPVAVEPSAMESFSLVAPVAVLPASTSALGGDHLAEARAAFVAVAVGCADAVIARAIDWSQTREQFGQTIKGFQAVRHHLANAHIAREQAWTAAIAAAHDPERSGRWARQGFSLAREAIELGIQVHGGVGFTWEVGLQHFLDEVVQLDSILGERR</sequence>
<dbReference type="SUPFAM" id="SSF47203">
    <property type="entry name" value="Acyl-CoA dehydrogenase C-terminal domain-like"/>
    <property type="match status" value="1"/>
</dbReference>
<dbReference type="GO" id="GO:0003995">
    <property type="term" value="F:acyl-CoA dehydrogenase activity"/>
    <property type="evidence" value="ECO:0007669"/>
    <property type="project" value="TreeGrafter"/>
</dbReference>
<dbReference type="AlphaFoldDB" id="A0A1X9LSW0"/>
<evidence type="ECO:0000313" key="5">
    <source>
        <dbReference type="Proteomes" id="UP000192775"/>
    </source>
</evidence>